<dbReference type="InterPro" id="IPR034660">
    <property type="entry name" value="DinB/YfiT-like"/>
</dbReference>
<reference evidence="1 2" key="1">
    <citation type="submission" date="2018-03" db="EMBL/GenBank/DDBJ databases">
        <title>Genomic Encyclopedia of Type Strains, Phase III (KMG-III): the genomes of soil and plant-associated and newly described type strains.</title>
        <authorList>
            <person name="Whitman W."/>
        </authorList>
    </citation>
    <scope>NUCLEOTIDE SEQUENCE [LARGE SCALE GENOMIC DNA]</scope>
    <source>
        <strain evidence="1 2">CGMCC 4.7067</strain>
    </source>
</reference>
<protein>
    <submittedName>
        <fullName evidence="1">Uncharacterized protein (TIGR03085 family)</fullName>
    </submittedName>
</protein>
<dbReference type="Proteomes" id="UP000238176">
    <property type="component" value="Unassembled WGS sequence"/>
</dbReference>
<dbReference type="AlphaFoldDB" id="A0A2T0UPX0"/>
<dbReference type="RefSeq" id="WP_106363857.1">
    <property type="nucleotide sequence ID" value="NZ_PVTJ01000003.1"/>
</dbReference>
<dbReference type="SUPFAM" id="SSF109854">
    <property type="entry name" value="DinB/YfiT-like putative metalloenzymes"/>
    <property type="match status" value="1"/>
</dbReference>
<keyword evidence="2" id="KW-1185">Reference proteome</keyword>
<comment type="caution">
    <text evidence="1">The sequence shown here is derived from an EMBL/GenBank/DDBJ whole genome shotgun (WGS) entry which is preliminary data.</text>
</comment>
<name>A0A2T0UPX0_9ACTN</name>
<organism evidence="1 2">
    <name type="scientific">Glycomyces artemisiae</name>
    <dbReference type="NCBI Taxonomy" id="1076443"/>
    <lineage>
        <taxon>Bacteria</taxon>
        <taxon>Bacillati</taxon>
        <taxon>Actinomycetota</taxon>
        <taxon>Actinomycetes</taxon>
        <taxon>Glycomycetales</taxon>
        <taxon>Glycomycetaceae</taxon>
        <taxon>Glycomyces</taxon>
    </lineage>
</organism>
<dbReference type="OrthoDB" id="3268903at2"/>
<evidence type="ECO:0000313" key="2">
    <source>
        <dbReference type="Proteomes" id="UP000238176"/>
    </source>
</evidence>
<accession>A0A2T0UPX0</accession>
<proteinExistence type="predicted"/>
<evidence type="ECO:0000313" key="1">
    <source>
        <dbReference type="EMBL" id="PRY59979.1"/>
    </source>
</evidence>
<gene>
    <name evidence="1" type="ORF">B0I28_103453</name>
</gene>
<dbReference type="EMBL" id="PVTJ01000003">
    <property type="protein sequence ID" value="PRY59979.1"/>
    <property type="molecule type" value="Genomic_DNA"/>
</dbReference>
<dbReference type="InterPro" id="IPR017517">
    <property type="entry name" value="Maleyloyr_isom"/>
</dbReference>
<dbReference type="NCBIfam" id="TIGR03083">
    <property type="entry name" value="maleylpyruvate isomerase family mycothiol-dependent enzyme"/>
    <property type="match status" value="1"/>
</dbReference>
<sequence length="196" mass="21614">MSTEHEPPLDERERLDLCDLLDELGPDAPTLCEGWTTLDLAAHLVLREHFSKWTDEKRAVEKAKGLPALTARLRAGAPALPWRIPGVRNLLNGTEYLIHHEDVRRANGLAPRTGRPDLDKIAWATVRLTARGTARKIRPHGLEISTRAGESRHYGPPGGAVLTGHPVELLLYLSGRRDASETDLTGDPEAVAALRR</sequence>